<proteinExistence type="predicted"/>
<reference evidence="1" key="1">
    <citation type="journal article" date="2019" name="MBio">
        <title>Virus Genomes from Deep Sea Sediments Expand the Ocean Megavirome and Support Independent Origins of Viral Gigantism.</title>
        <authorList>
            <person name="Backstrom D."/>
            <person name="Yutin N."/>
            <person name="Jorgensen S.L."/>
            <person name="Dharamshi J."/>
            <person name="Homa F."/>
            <person name="Zaremba-Niedwiedzka K."/>
            <person name="Spang A."/>
            <person name="Wolf Y.I."/>
            <person name="Koonin E.V."/>
            <person name="Ettema T.J."/>
        </authorList>
    </citation>
    <scope>NUCLEOTIDE SEQUENCE</scope>
</reference>
<evidence type="ECO:0000313" key="1">
    <source>
        <dbReference type="EMBL" id="QBK86918.1"/>
    </source>
</evidence>
<gene>
    <name evidence="1" type="ORF">LCMAC103_02560</name>
</gene>
<organism evidence="1">
    <name type="scientific">Marseillevirus LCMAC103</name>
    <dbReference type="NCBI Taxonomy" id="2506604"/>
    <lineage>
        <taxon>Viruses</taxon>
        <taxon>Varidnaviria</taxon>
        <taxon>Bamfordvirae</taxon>
        <taxon>Nucleocytoviricota</taxon>
        <taxon>Megaviricetes</taxon>
        <taxon>Pimascovirales</taxon>
        <taxon>Pimascovirales incertae sedis</taxon>
        <taxon>Marseilleviridae</taxon>
    </lineage>
</organism>
<dbReference type="EMBL" id="MK500338">
    <property type="protein sequence ID" value="QBK86918.1"/>
    <property type="molecule type" value="Genomic_DNA"/>
</dbReference>
<name>A0A481YUR0_9VIRU</name>
<accession>A0A481YUR0</accession>
<sequence length="87" mass="9929">MHHFSAVAVIVFLLGVILLVGAARARREKYGGPIKVIRRIPVDEANAICDMHFRKCLVDTGGVDFSLCARRRENCRLQARYSFFHRL</sequence>
<protein>
    <submittedName>
        <fullName evidence="1">Uncharacterized protein</fullName>
    </submittedName>
</protein>